<sequence>MDNENFSKELLEQANALLQDNARMHLDAAKTHLAMAELHKTVAERDGQLELANLGRYELNLEVHDLTQQNAVLSRGLNGGLSKAASSLKTMAMEKKRALSIGKQKPTN</sequence>
<accession>A0ABT1YDB3</accession>
<dbReference type="Proteomes" id="UP001300012">
    <property type="component" value="Unassembled WGS sequence"/>
</dbReference>
<name>A0ABT1YDB3_9BACL</name>
<gene>
    <name evidence="1" type="ORF">NV381_08190</name>
</gene>
<evidence type="ECO:0000313" key="2">
    <source>
        <dbReference type="Proteomes" id="UP001300012"/>
    </source>
</evidence>
<dbReference type="EMBL" id="JANQBD010000004">
    <property type="protein sequence ID" value="MCR8631178.1"/>
    <property type="molecule type" value="Genomic_DNA"/>
</dbReference>
<comment type="caution">
    <text evidence="1">The sequence shown here is derived from an EMBL/GenBank/DDBJ whole genome shotgun (WGS) entry which is preliminary data.</text>
</comment>
<organism evidence="1 2">
    <name type="scientific">Paenibacillus radicis</name>
    <name type="common">ex Xue et al. 2023</name>
    <dbReference type="NCBI Taxonomy" id="2972489"/>
    <lineage>
        <taxon>Bacteria</taxon>
        <taxon>Bacillati</taxon>
        <taxon>Bacillota</taxon>
        <taxon>Bacilli</taxon>
        <taxon>Bacillales</taxon>
        <taxon>Paenibacillaceae</taxon>
        <taxon>Paenibacillus</taxon>
    </lineage>
</organism>
<keyword evidence="2" id="KW-1185">Reference proteome</keyword>
<reference evidence="1 2" key="1">
    <citation type="submission" date="2022-08" db="EMBL/GenBank/DDBJ databases">
        <title>Paenibacillus endoradicis sp. nov., Paenibacillus radicibacter sp. nov and Paenibacillus pararadicis sp. nov., three cold-adapted plant growth-promoting bacteria isolated from root of Larix gmelinii in Great Khingan.</title>
        <authorList>
            <person name="Xue H."/>
        </authorList>
    </citation>
    <scope>NUCLEOTIDE SEQUENCE [LARGE SCALE GENOMIC DNA]</scope>
    <source>
        <strain evidence="1 2">N5-1-1-5</strain>
    </source>
</reference>
<proteinExistence type="predicted"/>
<dbReference type="RefSeq" id="WP_258212771.1">
    <property type="nucleotide sequence ID" value="NZ_JANQBD010000004.1"/>
</dbReference>
<evidence type="ECO:0000313" key="1">
    <source>
        <dbReference type="EMBL" id="MCR8631178.1"/>
    </source>
</evidence>
<protein>
    <submittedName>
        <fullName evidence="1">Uncharacterized protein</fullName>
    </submittedName>
</protein>